<protein>
    <submittedName>
        <fullName evidence="1">Uncharacterized protein</fullName>
    </submittedName>
</protein>
<sequence length="92" mass="10406">MTTKIRKRNLSDLKGSTSVKTFDFNLEQEVSKALLQLPPELDKLLSHRFGLGSGIPRSIEEESLETCSLPEEIRMKEAQALRLLMGYGKRIS</sequence>
<organism evidence="1 2">
    <name type="scientific">SAR324 cluster bacterium</name>
    <dbReference type="NCBI Taxonomy" id="2024889"/>
    <lineage>
        <taxon>Bacteria</taxon>
        <taxon>Deltaproteobacteria</taxon>
        <taxon>SAR324 cluster</taxon>
    </lineage>
</organism>
<name>A0A7X9IL46_9DELT</name>
<dbReference type="Gene3D" id="1.10.10.10">
    <property type="entry name" value="Winged helix-like DNA-binding domain superfamily/Winged helix DNA-binding domain"/>
    <property type="match status" value="1"/>
</dbReference>
<dbReference type="InterPro" id="IPR036388">
    <property type="entry name" value="WH-like_DNA-bd_sf"/>
</dbReference>
<evidence type="ECO:0000313" key="1">
    <source>
        <dbReference type="EMBL" id="NMC64390.1"/>
    </source>
</evidence>
<comment type="caution">
    <text evidence="1">The sequence shown here is derived from an EMBL/GenBank/DDBJ whole genome shotgun (WGS) entry which is preliminary data.</text>
</comment>
<dbReference type="EMBL" id="JAAZON010000663">
    <property type="protein sequence ID" value="NMC64390.1"/>
    <property type="molecule type" value="Genomic_DNA"/>
</dbReference>
<accession>A0A7X9IL46</accession>
<proteinExistence type="predicted"/>
<dbReference type="AlphaFoldDB" id="A0A7X9IL46"/>
<gene>
    <name evidence="1" type="ORF">GYA55_14595</name>
</gene>
<reference evidence="1 2" key="1">
    <citation type="journal article" date="2020" name="Biotechnol. Biofuels">
        <title>New insights from the biogas microbiome by comprehensive genome-resolved metagenomics of nearly 1600 species originating from multiple anaerobic digesters.</title>
        <authorList>
            <person name="Campanaro S."/>
            <person name="Treu L."/>
            <person name="Rodriguez-R L.M."/>
            <person name="Kovalovszki A."/>
            <person name="Ziels R.M."/>
            <person name="Maus I."/>
            <person name="Zhu X."/>
            <person name="Kougias P.G."/>
            <person name="Basile A."/>
            <person name="Luo G."/>
            <person name="Schluter A."/>
            <person name="Konstantinidis K.T."/>
            <person name="Angelidaki I."/>
        </authorList>
    </citation>
    <scope>NUCLEOTIDE SEQUENCE [LARGE SCALE GENOMIC DNA]</scope>
    <source>
        <strain evidence="1">AS27yjCOA_65</strain>
    </source>
</reference>
<evidence type="ECO:0000313" key="2">
    <source>
        <dbReference type="Proteomes" id="UP000524246"/>
    </source>
</evidence>
<dbReference type="Proteomes" id="UP000524246">
    <property type="component" value="Unassembled WGS sequence"/>
</dbReference>